<reference evidence="4" key="1">
    <citation type="submission" date="2023-06" db="EMBL/GenBank/DDBJ databases">
        <title>Egi l300058.</title>
        <authorList>
            <person name="Gao L."/>
            <person name="Fang B.-Z."/>
            <person name="Li W.-J."/>
        </authorList>
    </citation>
    <scope>NUCLEOTIDE SEQUENCE</scope>
    <source>
        <strain evidence="4">EGI L300058</strain>
    </source>
</reference>
<dbReference type="EC" id="2.3.1.-" evidence="4"/>
<dbReference type="InterPro" id="IPR016181">
    <property type="entry name" value="Acyl_CoA_acyltransferase"/>
</dbReference>
<dbReference type="InterPro" id="IPR050832">
    <property type="entry name" value="Bact_Acetyltransf"/>
</dbReference>
<gene>
    <name evidence="4" type="ORF">QQX02_01035</name>
</gene>
<keyword evidence="1 4" id="KW-0808">Transferase</keyword>
<proteinExistence type="predicted"/>
<dbReference type="PROSITE" id="PS51186">
    <property type="entry name" value="GNAT"/>
    <property type="match status" value="1"/>
</dbReference>
<dbReference type="Pfam" id="PF13673">
    <property type="entry name" value="Acetyltransf_10"/>
    <property type="match status" value="1"/>
</dbReference>
<keyword evidence="5" id="KW-1185">Reference proteome</keyword>
<dbReference type="InterPro" id="IPR000182">
    <property type="entry name" value="GNAT_dom"/>
</dbReference>
<dbReference type="PANTHER" id="PTHR43877">
    <property type="entry name" value="AMINOALKYLPHOSPHONATE N-ACETYLTRANSFERASE-RELATED-RELATED"/>
    <property type="match status" value="1"/>
</dbReference>
<dbReference type="Proteomes" id="UP001172708">
    <property type="component" value="Unassembled WGS sequence"/>
</dbReference>
<evidence type="ECO:0000256" key="2">
    <source>
        <dbReference type="ARBA" id="ARBA00023315"/>
    </source>
</evidence>
<dbReference type="CDD" id="cd04301">
    <property type="entry name" value="NAT_SF"/>
    <property type="match status" value="1"/>
</dbReference>
<evidence type="ECO:0000256" key="1">
    <source>
        <dbReference type="ARBA" id="ARBA00022679"/>
    </source>
</evidence>
<keyword evidence="2 4" id="KW-0012">Acyltransferase</keyword>
<protein>
    <submittedName>
        <fullName evidence="4">GNAT family N-acetyltransferase</fullName>
        <ecNumber evidence="4">2.3.1.-</ecNumber>
    </submittedName>
</protein>
<evidence type="ECO:0000313" key="5">
    <source>
        <dbReference type="Proteomes" id="UP001172708"/>
    </source>
</evidence>
<evidence type="ECO:0000313" key="4">
    <source>
        <dbReference type="EMBL" id="MDN4479507.1"/>
    </source>
</evidence>
<sequence length="167" mass="17735">MTVEVKAVTTEAEFADALEVRFAVFVHEQGVSPDGERDALDDDPRTLHAVAYDAHGRPVGAGRLLAPHTDTAHGQGTSHGAMDPANPHIGRLAVTEAARGTGAGRALMEFLEAAALERHGAHGGVRVELSAQDQAMAFYQRLGYAPYGDGYLDEGIWHHDAAKDLTA</sequence>
<comment type="caution">
    <text evidence="4">The sequence shown here is derived from an EMBL/GenBank/DDBJ whole genome shotgun (WGS) entry which is preliminary data.</text>
</comment>
<organism evidence="4 5">
    <name type="scientific">Demequina muriae</name>
    <dbReference type="NCBI Taxonomy" id="3051664"/>
    <lineage>
        <taxon>Bacteria</taxon>
        <taxon>Bacillati</taxon>
        <taxon>Actinomycetota</taxon>
        <taxon>Actinomycetes</taxon>
        <taxon>Micrococcales</taxon>
        <taxon>Demequinaceae</taxon>
        <taxon>Demequina</taxon>
    </lineage>
</organism>
<name>A0ABT8GDJ4_9MICO</name>
<dbReference type="PANTHER" id="PTHR43877:SF2">
    <property type="entry name" value="AMINOALKYLPHOSPHONATE N-ACETYLTRANSFERASE-RELATED"/>
    <property type="match status" value="1"/>
</dbReference>
<accession>A0ABT8GDJ4</accession>
<dbReference type="RefSeq" id="WP_301140666.1">
    <property type="nucleotide sequence ID" value="NZ_JAUHQA010000001.1"/>
</dbReference>
<dbReference type="Gene3D" id="3.40.630.30">
    <property type="match status" value="1"/>
</dbReference>
<feature type="domain" description="N-acetyltransferase" evidence="3">
    <location>
        <begin position="3"/>
        <end position="166"/>
    </location>
</feature>
<dbReference type="GO" id="GO:0016746">
    <property type="term" value="F:acyltransferase activity"/>
    <property type="evidence" value="ECO:0007669"/>
    <property type="project" value="UniProtKB-KW"/>
</dbReference>
<evidence type="ECO:0000259" key="3">
    <source>
        <dbReference type="PROSITE" id="PS51186"/>
    </source>
</evidence>
<dbReference type="SUPFAM" id="SSF55729">
    <property type="entry name" value="Acyl-CoA N-acyltransferases (Nat)"/>
    <property type="match status" value="1"/>
</dbReference>
<dbReference type="EMBL" id="JAUHQA010000001">
    <property type="protein sequence ID" value="MDN4479507.1"/>
    <property type="molecule type" value="Genomic_DNA"/>
</dbReference>